<evidence type="ECO:0000259" key="12">
    <source>
        <dbReference type="Pfam" id="PF01435"/>
    </source>
</evidence>
<proteinExistence type="predicted"/>
<dbReference type="InterPro" id="IPR050083">
    <property type="entry name" value="HtpX_protease"/>
</dbReference>
<sequence>MSFFEQQARARRRSLVLVGYFLLAVLLTMVAVVAGFYLLHAYLDSKVPPLGPWLRDGPALVASLTVLAVVAAGSLTKLWQLRDGGEGLARLLKARAVTAGADAPQERQLINVVEEMAIAAGLPMPRLYVLDNEPHINAMVAGYQTSRACLFVTRGALEQLPRDELQGVIAHEFSHIFNADMRLNLHLVALLAGILTLGKLGSFLMRNAFHLSASQRHSRNSNKDSGGALFLVVGLLLVLIGYLGLLFGRLIKAAISRQREMLADAGAVQFTRNPAGLAGALTRLRNGAGTELRSVYAEDMSHMCFGNPLAAHRRWLATHPELDERLAALGPQWLARARVSARRAATPDPQQPQPHLAAAGSAMAFSGAAVAAQVGTVTPAHLGYAQSLVDMIPPPVRAGLREADSARDILMSLMVANAGSAGAGMLAAHPQQAALAHWLPLLRPLGPRMRLPLVDLALPALREQSLDARQQTLQALTSLLRQDTAFSVFEFTLLQLVTHQLLPRDGRKAVLYHRYAEVGPELTLLLSVLVHASGATGDAAEHLFQRSGRVLLPAGSTLRPRTVCRLEWLGEALNRLNLLAPRLKQALVQACADIVLTDGKVQVPEAELLRAVCATLECPMPPLLPSPSLAAER</sequence>
<feature type="transmembrane region" description="Helical" evidence="11">
    <location>
        <begin position="15"/>
        <end position="39"/>
    </location>
</feature>
<evidence type="ECO:0000256" key="10">
    <source>
        <dbReference type="ARBA" id="ARBA00023136"/>
    </source>
</evidence>
<keyword evidence="9 13" id="KW-0482">Metalloprotease</keyword>
<evidence type="ECO:0000313" key="13">
    <source>
        <dbReference type="EMBL" id="MEY1661326.1"/>
    </source>
</evidence>
<keyword evidence="4 11" id="KW-0812">Transmembrane</keyword>
<evidence type="ECO:0000256" key="1">
    <source>
        <dbReference type="ARBA" id="ARBA00001947"/>
    </source>
</evidence>
<feature type="transmembrane region" description="Helical" evidence="11">
    <location>
        <begin position="183"/>
        <end position="205"/>
    </location>
</feature>
<keyword evidence="14" id="KW-1185">Reference proteome</keyword>
<gene>
    <name evidence="13" type="ORF">AB5I84_04095</name>
</gene>
<organism evidence="13 14">
    <name type="scientific">Isoalcanivorax beigongshangi</name>
    <dbReference type="NCBI Taxonomy" id="3238810"/>
    <lineage>
        <taxon>Bacteria</taxon>
        <taxon>Pseudomonadati</taxon>
        <taxon>Pseudomonadota</taxon>
        <taxon>Gammaproteobacteria</taxon>
        <taxon>Oceanospirillales</taxon>
        <taxon>Alcanivoracaceae</taxon>
        <taxon>Isoalcanivorax</taxon>
    </lineage>
</organism>
<dbReference type="Pfam" id="PF01435">
    <property type="entry name" value="Peptidase_M48"/>
    <property type="match status" value="1"/>
</dbReference>
<feature type="transmembrane region" description="Helical" evidence="11">
    <location>
        <begin position="59"/>
        <end position="79"/>
    </location>
</feature>
<evidence type="ECO:0000256" key="7">
    <source>
        <dbReference type="ARBA" id="ARBA00022833"/>
    </source>
</evidence>
<dbReference type="Gene3D" id="3.30.2010.10">
    <property type="entry name" value="Metalloproteases ('zincins'), catalytic domain"/>
    <property type="match status" value="1"/>
</dbReference>
<evidence type="ECO:0000256" key="6">
    <source>
        <dbReference type="ARBA" id="ARBA00022801"/>
    </source>
</evidence>
<accession>A0ABV4AER0</accession>
<evidence type="ECO:0000256" key="8">
    <source>
        <dbReference type="ARBA" id="ARBA00022989"/>
    </source>
</evidence>
<evidence type="ECO:0000256" key="9">
    <source>
        <dbReference type="ARBA" id="ARBA00023049"/>
    </source>
</evidence>
<feature type="domain" description="Peptidase M48" evidence="12">
    <location>
        <begin position="105"/>
        <end position="329"/>
    </location>
</feature>
<dbReference type="PANTHER" id="PTHR43221:SF2">
    <property type="entry name" value="PROTEASE HTPX HOMOLOG"/>
    <property type="match status" value="1"/>
</dbReference>
<reference evidence="13 14" key="1">
    <citation type="submission" date="2024-07" db="EMBL/GenBank/DDBJ databases">
        <authorList>
            <person name="Ren Q."/>
        </authorList>
    </citation>
    <scope>NUCLEOTIDE SEQUENCE [LARGE SCALE GENOMIC DNA]</scope>
    <source>
        <strain evidence="13 14">REN37</strain>
    </source>
</reference>
<keyword evidence="3" id="KW-0645">Protease</keyword>
<comment type="caution">
    <text evidence="13">The sequence shown here is derived from an EMBL/GenBank/DDBJ whole genome shotgun (WGS) entry which is preliminary data.</text>
</comment>
<dbReference type="EC" id="3.4.24.-" evidence="13"/>
<keyword evidence="7" id="KW-0862">Zinc</keyword>
<comment type="cofactor">
    <cofactor evidence="1">
        <name>Zn(2+)</name>
        <dbReference type="ChEBI" id="CHEBI:29105"/>
    </cofactor>
</comment>
<evidence type="ECO:0000256" key="2">
    <source>
        <dbReference type="ARBA" id="ARBA00022475"/>
    </source>
</evidence>
<evidence type="ECO:0000313" key="14">
    <source>
        <dbReference type="Proteomes" id="UP001562065"/>
    </source>
</evidence>
<evidence type="ECO:0000256" key="11">
    <source>
        <dbReference type="SAM" id="Phobius"/>
    </source>
</evidence>
<keyword evidence="10 11" id="KW-0472">Membrane</keyword>
<evidence type="ECO:0000256" key="4">
    <source>
        <dbReference type="ARBA" id="ARBA00022692"/>
    </source>
</evidence>
<keyword evidence="5" id="KW-0479">Metal-binding</keyword>
<feature type="transmembrane region" description="Helical" evidence="11">
    <location>
        <begin position="225"/>
        <end position="251"/>
    </location>
</feature>
<name>A0ABV4AER0_9GAMM</name>
<keyword evidence="8 11" id="KW-1133">Transmembrane helix</keyword>
<dbReference type="InterPro" id="IPR001915">
    <property type="entry name" value="Peptidase_M48"/>
</dbReference>
<dbReference type="GO" id="GO:0008237">
    <property type="term" value="F:metallopeptidase activity"/>
    <property type="evidence" value="ECO:0007669"/>
    <property type="project" value="UniProtKB-KW"/>
</dbReference>
<evidence type="ECO:0000256" key="5">
    <source>
        <dbReference type="ARBA" id="ARBA00022723"/>
    </source>
</evidence>
<dbReference type="RefSeq" id="WP_369454584.1">
    <property type="nucleotide sequence ID" value="NZ_JBGCUO010000001.1"/>
</dbReference>
<keyword evidence="2" id="KW-1003">Cell membrane</keyword>
<dbReference type="Proteomes" id="UP001562065">
    <property type="component" value="Unassembled WGS sequence"/>
</dbReference>
<dbReference type="PANTHER" id="PTHR43221">
    <property type="entry name" value="PROTEASE HTPX"/>
    <property type="match status" value="1"/>
</dbReference>
<dbReference type="EMBL" id="JBGCUO010000001">
    <property type="protein sequence ID" value="MEY1661326.1"/>
    <property type="molecule type" value="Genomic_DNA"/>
</dbReference>
<protein>
    <submittedName>
        <fullName evidence="13">M48 family metalloprotease</fullName>
        <ecNumber evidence="13">3.4.24.-</ecNumber>
    </submittedName>
</protein>
<keyword evidence="6 13" id="KW-0378">Hydrolase</keyword>
<evidence type="ECO:0000256" key="3">
    <source>
        <dbReference type="ARBA" id="ARBA00022670"/>
    </source>
</evidence>